<dbReference type="GO" id="GO:0004674">
    <property type="term" value="F:protein serine/threonine kinase activity"/>
    <property type="evidence" value="ECO:0007669"/>
    <property type="project" value="UniProtKB-EC"/>
</dbReference>
<comment type="catalytic activity">
    <reaction evidence="9">
        <text>L-seryl-[protein] + ATP = O-phospho-L-seryl-[protein] + ADP + H(+)</text>
        <dbReference type="Rhea" id="RHEA:17989"/>
        <dbReference type="Rhea" id="RHEA-COMP:9863"/>
        <dbReference type="Rhea" id="RHEA-COMP:11604"/>
        <dbReference type="ChEBI" id="CHEBI:15378"/>
        <dbReference type="ChEBI" id="CHEBI:29999"/>
        <dbReference type="ChEBI" id="CHEBI:30616"/>
        <dbReference type="ChEBI" id="CHEBI:83421"/>
        <dbReference type="ChEBI" id="CHEBI:456216"/>
        <dbReference type="EC" id="2.7.11.1"/>
    </reaction>
</comment>
<accession>A0A5J5EPC6</accession>
<dbReference type="SUPFAM" id="SSF56112">
    <property type="entry name" value="Protein kinase-like (PK-like)"/>
    <property type="match status" value="1"/>
</dbReference>
<evidence type="ECO:0000256" key="8">
    <source>
        <dbReference type="ARBA" id="ARBA00047899"/>
    </source>
</evidence>
<gene>
    <name evidence="11" type="ORF">FN846DRAFT_765161</name>
</gene>
<comment type="subunit">
    <text evidence="2">Component of the EKC/KEOPS complex composed of at least BUD32, CGI121, GON7, KAE1 and PCC1; the whole complex dimerizes.</text>
</comment>
<dbReference type="PANTHER" id="PTHR38248:SF2">
    <property type="entry name" value="FUNK1 11"/>
    <property type="match status" value="1"/>
</dbReference>
<name>A0A5J5EPC6_9PEZI</name>
<evidence type="ECO:0000259" key="10">
    <source>
        <dbReference type="PROSITE" id="PS50011"/>
    </source>
</evidence>
<comment type="catalytic activity">
    <reaction evidence="8">
        <text>L-threonyl-[protein] + ATP = O-phospho-L-threonyl-[protein] + ADP + H(+)</text>
        <dbReference type="Rhea" id="RHEA:46608"/>
        <dbReference type="Rhea" id="RHEA-COMP:11060"/>
        <dbReference type="Rhea" id="RHEA-COMP:11605"/>
        <dbReference type="ChEBI" id="CHEBI:15378"/>
        <dbReference type="ChEBI" id="CHEBI:30013"/>
        <dbReference type="ChEBI" id="CHEBI:30616"/>
        <dbReference type="ChEBI" id="CHEBI:61977"/>
        <dbReference type="ChEBI" id="CHEBI:456216"/>
        <dbReference type="EC" id="2.7.11.1"/>
    </reaction>
</comment>
<evidence type="ECO:0000256" key="9">
    <source>
        <dbReference type="ARBA" id="ARBA00048679"/>
    </source>
</evidence>
<dbReference type="EC" id="2.7.11.1" evidence="3"/>
<dbReference type="InParanoid" id="A0A5J5EPC6"/>
<dbReference type="PROSITE" id="PS50011">
    <property type="entry name" value="PROTEIN_KINASE_DOM"/>
    <property type="match status" value="1"/>
</dbReference>
<dbReference type="InterPro" id="IPR008266">
    <property type="entry name" value="Tyr_kinase_AS"/>
</dbReference>
<evidence type="ECO:0000256" key="3">
    <source>
        <dbReference type="ARBA" id="ARBA00012513"/>
    </source>
</evidence>
<organism evidence="11 12">
    <name type="scientific">Sphaerosporella brunnea</name>
    <dbReference type="NCBI Taxonomy" id="1250544"/>
    <lineage>
        <taxon>Eukaryota</taxon>
        <taxon>Fungi</taxon>
        <taxon>Dikarya</taxon>
        <taxon>Ascomycota</taxon>
        <taxon>Pezizomycotina</taxon>
        <taxon>Pezizomycetes</taxon>
        <taxon>Pezizales</taxon>
        <taxon>Pyronemataceae</taxon>
        <taxon>Sphaerosporella</taxon>
    </lineage>
</organism>
<evidence type="ECO:0000313" key="12">
    <source>
        <dbReference type="Proteomes" id="UP000326924"/>
    </source>
</evidence>
<feature type="non-terminal residue" evidence="11">
    <location>
        <position position="514"/>
    </location>
</feature>
<dbReference type="OrthoDB" id="5584477at2759"/>
<evidence type="ECO:0000256" key="4">
    <source>
        <dbReference type="ARBA" id="ARBA00013948"/>
    </source>
</evidence>
<evidence type="ECO:0000313" key="11">
    <source>
        <dbReference type="EMBL" id="KAA8898300.1"/>
    </source>
</evidence>
<reference evidence="11 12" key="1">
    <citation type="submission" date="2019-09" db="EMBL/GenBank/DDBJ databases">
        <title>Draft genome of the ectomycorrhizal ascomycete Sphaerosporella brunnea.</title>
        <authorList>
            <consortium name="DOE Joint Genome Institute"/>
            <person name="Benucci G.M."/>
            <person name="Marozzi G."/>
            <person name="Antonielli L."/>
            <person name="Sanchez S."/>
            <person name="Marco P."/>
            <person name="Wang X."/>
            <person name="Falini L.B."/>
            <person name="Barry K."/>
            <person name="Haridas S."/>
            <person name="Lipzen A."/>
            <person name="Labutti K."/>
            <person name="Grigoriev I.V."/>
            <person name="Murat C."/>
            <person name="Martin F."/>
            <person name="Albertini E."/>
            <person name="Donnini D."/>
            <person name="Bonito G."/>
        </authorList>
    </citation>
    <scope>NUCLEOTIDE SEQUENCE [LARGE SCALE GENOMIC DNA]</scope>
    <source>
        <strain evidence="11 12">Sb_GMNB300</strain>
    </source>
</reference>
<dbReference type="AlphaFoldDB" id="A0A5J5EPC6"/>
<evidence type="ECO:0000256" key="5">
    <source>
        <dbReference type="ARBA" id="ARBA00019973"/>
    </source>
</evidence>
<dbReference type="PROSITE" id="PS00109">
    <property type="entry name" value="PROTEIN_KINASE_TYR"/>
    <property type="match status" value="1"/>
</dbReference>
<protein>
    <recommendedName>
        <fullName evidence="5">EKC/KEOPS complex subunit BUD32</fullName>
        <ecNumber evidence="3">2.7.11.1</ecNumber>
    </recommendedName>
    <alternativeName>
        <fullName evidence="6 7">Atypical Serine/threonine protein kinase BUD32</fullName>
    </alternativeName>
    <alternativeName>
        <fullName evidence="4">EKC/KEOPS complex subunit bud32</fullName>
    </alternativeName>
</protein>
<feature type="domain" description="Protein kinase" evidence="10">
    <location>
        <begin position="251"/>
        <end position="514"/>
    </location>
</feature>
<sequence length="514" mass="57454">MDLLLLDELRGHVEFGCDALWDRFDVDTFDHLSTQATAMGLHDGYRWTDWPQIACESNVLSFLEHVFHELSPFIPAELTTYRFIPSGRVPLRNGDCPRKTDLVFATTFGSVRNPFPSSSDAAPSWADVRVIGELKANPEKSDNDSTVVQVANYVREVFGNQPGRRWVMCFTLCGKELRIWQFDRGGAVGSTIINIDVEWKLFLRTFFSFATLDPTSAGFDPTIRCVMHGWEDTFDPTLAAYSPEPSMAKRWAIITRTGLCSRARLWGTEDWTYVVKDQWRAPERGPEGDLIRQCSCLDASGLPRCIWHGDIRVFQNGIPAGEGIPSLGIPAREDIASLRPRSAGPGATRPAALTALHLRKVSGNSHYLLRAGCHVQNRVHSRLLISPAGISLNRFSSYSNLLTALRDAISSQRHMFYAHQILHRDVSVNNVILCTPLSGPAAGVLIDFDLAISTTRTTTSGATQRTGTFDFMAHEILENPQTPHTPLHDLESFFYVLLWLAIHYDRSGGRRDPP</sequence>
<dbReference type="GO" id="GO:0005524">
    <property type="term" value="F:ATP binding"/>
    <property type="evidence" value="ECO:0007669"/>
    <property type="project" value="InterPro"/>
</dbReference>
<dbReference type="PANTHER" id="PTHR38248">
    <property type="entry name" value="FUNK1 6"/>
    <property type="match status" value="1"/>
</dbReference>
<dbReference type="EMBL" id="VXIS01000187">
    <property type="protein sequence ID" value="KAA8898300.1"/>
    <property type="molecule type" value="Genomic_DNA"/>
</dbReference>
<dbReference type="Gene3D" id="1.10.510.10">
    <property type="entry name" value="Transferase(Phosphotransferase) domain 1"/>
    <property type="match status" value="1"/>
</dbReference>
<proteinExistence type="predicted"/>
<dbReference type="InterPro" id="IPR000719">
    <property type="entry name" value="Prot_kinase_dom"/>
</dbReference>
<dbReference type="InterPro" id="IPR040976">
    <property type="entry name" value="Pkinase_fungal"/>
</dbReference>
<keyword evidence="12" id="KW-1185">Reference proteome</keyword>
<dbReference type="Proteomes" id="UP000326924">
    <property type="component" value="Unassembled WGS sequence"/>
</dbReference>
<evidence type="ECO:0000256" key="2">
    <source>
        <dbReference type="ARBA" id="ARBA00011534"/>
    </source>
</evidence>
<dbReference type="InterPro" id="IPR011009">
    <property type="entry name" value="Kinase-like_dom_sf"/>
</dbReference>
<evidence type="ECO:0000256" key="1">
    <source>
        <dbReference type="ARBA" id="ARBA00003747"/>
    </source>
</evidence>
<comment type="caution">
    <text evidence="11">The sequence shown here is derived from an EMBL/GenBank/DDBJ whole genome shotgun (WGS) entry which is preliminary data.</text>
</comment>
<evidence type="ECO:0000256" key="7">
    <source>
        <dbReference type="ARBA" id="ARBA00033194"/>
    </source>
</evidence>
<evidence type="ECO:0000256" key="6">
    <source>
        <dbReference type="ARBA" id="ARBA00030980"/>
    </source>
</evidence>
<comment type="function">
    <text evidence="1">Component of the EKC/KEOPS complex that is required for the formation of a threonylcarbamoyl group on adenosine at position 37 (t(6)A37) in tRNAs that read codons beginning with adenine. The complex is probably involved in the transfer of the threonylcarbamoyl moiety of threonylcarbamoyl-AMP (TC-AMP) to the N6 group of A37. BUD32 has ATPase activity in the context of the EKC/KEOPS complex and likely plays a supporting role to the catalytic subunit KAE1. The EKC/KEOPS complex also promotes both telomere uncapping and telomere elongation. The complex is required for efficient recruitment of transcriptional coactivators.</text>
</comment>
<dbReference type="Pfam" id="PF17667">
    <property type="entry name" value="Pkinase_fungal"/>
    <property type="match status" value="1"/>
</dbReference>